<dbReference type="RefSeq" id="WP_183306196.1">
    <property type="nucleotide sequence ID" value="NZ_JACIEP010000003.1"/>
</dbReference>
<reference evidence="8 9" key="1">
    <citation type="submission" date="2020-08" db="EMBL/GenBank/DDBJ databases">
        <title>Genomic Encyclopedia of Type Strains, Phase IV (KMG-IV): sequencing the most valuable type-strain genomes for metagenomic binning, comparative biology and taxonomic classification.</title>
        <authorList>
            <person name="Goeker M."/>
        </authorList>
    </citation>
    <scope>NUCLEOTIDE SEQUENCE [LARGE SCALE GENOMIC DNA]</scope>
    <source>
        <strain evidence="8 9">DSM 104969</strain>
    </source>
</reference>
<feature type="chain" id="PRO_5032721288" description="RagB/SusD domain-containing protein" evidence="6">
    <location>
        <begin position="20"/>
        <end position="625"/>
    </location>
</feature>
<comment type="caution">
    <text evidence="8">The sequence shown here is derived from an EMBL/GenBank/DDBJ whole genome shotgun (WGS) entry which is preliminary data.</text>
</comment>
<dbReference type="EMBL" id="JACIEP010000003">
    <property type="protein sequence ID" value="MBB4035261.1"/>
    <property type="molecule type" value="Genomic_DNA"/>
</dbReference>
<name>A0A840CJB7_9BACT</name>
<evidence type="ECO:0000256" key="5">
    <source>
        <dbReference type="ARBA" id="ARBA00023237"/>
    </source>
</evidence>
<keyword evidence="9" id="KW-1185">Reference proteome</keyword>
<evidence type="ECO:0000256" key="2">
    <source>
        <dbReference type="ARBA" id="ARBA00006275"/>
    </source>
</evidence>
<evidence type="ECO:0000256" key="1">
    <source>
        <dbReference type="ARBA" id="ARBA00004442"/>
    </source>
</evidence>
<feature type="signal peptide" evidence="6">
    <location>
        <begin position="1"/>
        <end position="19"/>
    </location>
</feature>
<keyword evidence="3 6" id="KW-0732">Signal</keyword>
<evidence type="ECO:0000256" key="6">
    <source>
        <dbReference type="SAM" id="SignalP"/>
    </source>
</evidence>
<accession>A0A840CJB7</accession>
<dbReference type="PROSITE" id="PS51257">
    <property type="entry name" value="PROKAR_LIPOPROTEIN"/>
    <property type="match status" value="1"/>
</dbReference>
<dbReference type="Gene3D" id="1.25.40.390">
    <property type="match status" value="1"/>
</dbReference>
<feature type="domain" description="RagB/SusD" evidence="7">
    <location>
        <begin position="311"/>
        <end position="520"/>
    </location>
</feature>
<gene>
    <name evidence="8" type="ORF">GGR21_001150</name>
</gene>
<keyword evidence="5" id="KW-0998">Cell outer membrane</keyword>
<sequence>MKTKILLFISLFIFLLSSCDDVLDRPQLTSYDDENYWTSEEKLRLYANEFYPRHFVGYNVANRSEYAAYLGYMFSDDILYNGTQTQFELSVPNSRGETPSATATGATNIPWIEKYSGPTWNFSWVRKANIMIDRIETRMGGILSEEEKNHWLGIGRFFRAMEYAGLVTVFGDVPYYDREIGDKEFDELYKQRTPRNEVMDAVYDDLVFAMNNVRQSDGNLYVNRDVVAGYVSRLALFEGTWQKYHKNNTERAQKFLNLTVEAAEIIRATGKYDIVTDFRSLFGSEDLSGNKDCIFYRAYDIGQGVSHSIATNNNLVDGRYYSPTLALVKSFICNDGSDWQTSTDVNNRDFSMANLIKTRDPRFEATFYNKVTSKGRGSYLYVCKFINRDGLKYLDTGGSPESQYTSTYNENDYPVMRYAEVLLNLIEAKAELATLGGDAVTQADIDATINKIRNRPIAAAATALGVERTADMNLSNMPNSPNRGDVSQLIWEIRRERRMELAFEHSRILDLRRWKKLDYMDDTQNADILRGTWMNIPVDAPELLTPANIGVVAVTDLSGTVTTYNGSNAAQMVGFYSPTNIQGRLPFLGVAGMNAYLAPVGKTQRISYMDKGYDLAQTEGWPSDL</sequence>
<evidence type="ECO:0000259" key="7">
    <source>
        <dbReference type="Pfam" id="PF07980"/>
    </source>
</evidence>
<evidence type="ECO:0000256" key="3">
    <source>
        <dbReference type="ARBA" id="ARBA00022729"/>
    </source>
</evidence>
<evidence type="ECO:0000313" key="8">
    <source>
        <dbReference type="EMBL" id="MBB4035261.1"/>
    </source>
</evidence>
<organism evidence="8 9">
    <name type="scientific">Dysgonomonas hofstadii</name>
    <dbReference type="NCBI Taxonomy" id="637886"/>
    <lineage>
        <taxon>Bacteria</taxon>
        <taxon>Pseudomonadati</taxon>
        <taxon>Bacteroidota</taxon>
        <taxon>Bacteroidia</taxon>
        <taxon>Bacteroidales</taxon>
        <taxon>Dysgonomonadaceae</taxon>
        <taxon>Dysgonomonas</taxon>
    </lineage>
</organism>
<comment type="subcellular location">
    <subcellularLocation>
        <location evidence="1">Cell outer membrane</location>
    </subcellularLocation>
</comment>
<dbReference type="InterPro" id="IPR011990">
    <property type="entry name" value="TPR-like_helical_dom_sf"/>
</dbReference>
<keyword evidence="4" id="KW-0472">Membrane</keyword>
<dbReference type="Proteomes" id="UP000555103">
    <property type="component" value="Unassembled WGS sequence"/>
</dbReference>
<dbReference type="AlphaFoldDB" id="A0A840CJB7"/>
<dbReference type="SUPFAM" id="SSF48452">
    <property type="entry name" value="TPR-like"/>
    <property type="match status" value="1"/>
</dbReference>
<dbReference type="InterPro" id="IPR012944">
    <property type="entry name" value="SusD_RagB_dom"/>
</dbReference>
<dbReference type="Pfam" id="PF07980">
    <property type="entry name" value="SusD_RagB"/>
    <property type="match status" value="1"/>
</dbReference>
<evidence type="ECO:0000313" key="9">
    <source>
        <dbReference type="Proteomes" id="UP000555103"/>
    </source>
</evidence>
<comment type="similarity">
    <text evidence="2">Belongs to the SusD family.</text>
</comment>
<dbReference type="GO" id="GO:0009279">
    <property type="term" value="C:cell outer membrane"/>
    <property type="evidence" value="ECO:0007669"/>
    <property type="project" value="UniProtKB-SubCell"/>
</dbReference>
<evidence type="ECO:0000256" key="4">
    <source>
        <dbReference type="ARBA" id="ARBA00023136"/>
    </source>
</evidence>
<protein>
    <recommendedName>
        <fullName evidence="7">RagB/SusD domain-containing protein</fullName>
    </recommendedName>
</protein>
<proteinExistence type="inferred from homology"/>